<feature type="domain" description="Extracellular matrix-binding protein ebh GA module" evidence="4">
    <location>
        <begin position="399"/>
        <end position="448"/>
    </location>
</feature>
<dbReference type="InterPro" id="IPR046762">
    <property type="entry name" value="pAdhesive_17"/>
</dbReference>
<keyword evidence="3" id="KW-1133">Transmembrane helix</keyword>
<dbReference type="SUPFAM" id="SSF46997">
    <property type="entry name" value="Bacterial immunoglobulin/albumin-binding domains"/>
    <property type="match status" value="11"/>
</dbReference>
<keyword evidence="3" id="KW-0812">Transmembrane</keyword>
<evidence type="ECO:0000313" key="6">
    <source>
        <dbReference type="Proteomes" id="UP000500741"/>
    </source>
</evidence>
<keyword evidence="5" id="KW-0645">Protease</keyword>
<dbReference type="AlphaFoldDB" id="A0A6G8AYF9"/>
<feature type="domain" description="Extracellular matrix-binding protein ebh GA module" evidence="4">
    <location>
        <begin position="507"/>
        <end position="556"/>
    </location>
</feature>
<dbReference type="InterPro" id="IPR022263">
    <property type="entry name" value="KxYKxGKxW"/>
</dbReference>
<evidence type="ECO:0000256" key="1">
    <source>
        <dbReference type="ARBA" id="ARBA00022729"/>
    </source>
</evidence>
<feature type="domain" description="Extracellular matrix-binding protein ebh GA module" evidence="4">
    <location>
        <begin position="1000"/>
        <end position="1055"/>
    </location>
</feature>
<feature type="domain" description="Extracellular matrix-binding protein ebh GA module" evidence="4">
    <location>
        <begin position="615"/>
        <end position="664"/>
    </location>
</feature>
<organism evidence="5 6">
    <name type="scientific">Weissella coleopterorum</name>
    <dbReference type="NCBI Taxonomy" id="2714949"/>
    <lineage>
        <taxon>Bacteria</taxon>
        <taxon>Bacillati</taxon>
        <taxon>Bacillota</taxon>
        <taxon>Bacilli</taxon>
        <taxon>Lactobacillales</taxon>
        <taxon>Lactobacillaceae</taxon>
        <taxon>Weissella</taxon>
    </lineage>
</organism>
<dbReference type="GO" id="GO:0006508">
    <property type="term" value="P:proteolysis"/>
    <property type="evidence" value="ECO:0007669"/>
    <property type="project" value="UniProtKB-KW"/>
</dbReference>
<dbReference type="Pfam" id="PF01468">
    <property type="entry name" value="GA"/>
    <property type="match status" value="15"/>
</dbReference>
<protein>
    <submittedName>
        <fullName evidence="5">Protease</fullName>
    </submittedName>
</protein>
<dbReference type="SMART" id="SM00844">
    <property type="entry name" value="GA"/>
    <property type="match status" value="15"/>
</dbReference>
<keyword evidence="2" id="KW-0175">Coiled coil</keyword>
<feature type="transmembrane region" description="Helical" evidence="3">
    <location>
        <begin position="26"/>
        <end position="45"/>
    </location>
</feature>
<feature type="transmembrane region" description="Helical" evidence="3">
    <location>
        <begin position="1179"/>
        <end position="1199"/>
    </location>
</feature>
<dbReference type="RefSeq" id="WP_166009173.1">
    <property type="nucleotide sequence ID" value="NZ_CP049888.1"/>
</dbReference>
<keyword evidence="3" id="KW-0472">Membrane</keyword>
<feature type="coiled-coil region" evidence="2">
    <location>
        <begin position="653"/>
        <end position="690"/>
    </location>
</feature>
<feature type="domain" description="Extracellular matrix-binding protein ebh GA module" evidence="4">
    <location>
        <begin position="339"/>
        <end position="395"/>
    </location>
</feature>
<name>A0A6G8AYF9_9LACO</name>
<keyword evidence="5" id="KW-0378">Hydrolase</keyword>
<reference evidence="5 6" key="1">
    <citation type="submission" date="2020-03" db="EMBL/GenBank/DDBJ databases">
        <title>Weissella sp. nov., isolated from Cybister lewisianus.</title>
        <authorList>
            <person name="Hyun D.-W."/>
            <person name="Bae J.-W."/>
        </authorList>
    </citation>
    <scope>NUCLEOTIDE SEQUENCE [LARGE SCALE GENOMIC DNA]</scope>
    <source>
        <strain evidence="5 6">HDW19</strain>
    </source>
</reference>
<evidence type="ECO:0000313" key="5">
    <source>
        <dbReference type="EMBL" id="QIL49999.1"/>
    </source>
</evidence>
<feature type="domain" description="Extracellular matrix-binding protein ebh GA module" evidence="4">
    <location>
        <begin position="943"/>
        <end position="998"/>
    </location>
</feature>
<feature type="domain" description="Extracellular matrix-binding protein ebh GA module" evidence="4">
    <location>
        <begin position="1057"/>
        <end position="1112"/>
    </location>
</feature>
<dbReference type="Pfam" id="PF20609">
    <property type="entry name" value="pAdhesive_17"/>
    <property type="match status" value="1"/>
</dbReference>
<dbReference type="KEGG" id="wco:G7084_00875"/>
<keyword evidence="6" id="KW-1185">Reference proteome</keyword>
<proteinExistence type="predicted"/>
<dbReference type="InterPro" id="IPR020840">
    <property type="entry name" value="Extracell_matrix-bd_GA"/>
</dbReference>
<feature type="domain" description="Extracellular matrix-binding protein ebh GA module" evidence="4">
    <location>
        <begin position="886"/>
        <end position="941"/>
    </location>
</feature>
<dbReference type="Proteomes" id="UP000500741">
    <property type="component" value="Chromosome"/>
</dbReference>
<keyword evidence="1" id="KW-0732">Signal</keyword>
<sequence>MKKSGINLVVGANRITRKKLYKSKKVWMASLMVGAIIGSSGVGPINDIFGVDNNISHSVAASVVHGEIFSDIQTLNNSGTTAQNGLDPLQTNNVNFAISGGSAVDVSLLGDNQKYAVLGIPTDLQGKVVANGSAQVTTNVTVPLDKFVLLKTNLDLIHAFVTEANRLQGLNPTLHIDLAGVNDALDAVETVLGSTKGSYNSPINDNGTYLSADIGTGSSEIIANNLVTALNQLETAVNNTEFTGFGAGPVNTLLGVPKKLATDALEVSKTGLQAGGNLFNQIADISLFGATTVIMPTTINPAGNLNNGKINSEKFVGTMANPNFITVDLFTNSSGSSNVFIGKEQVDDLAAEKQAAIDEINGLKNLDAGAKQGYIDQVNEAKTTGEINQVVDAAKAADQKALDDAKASAKTEITGMANLDDATKQGYVERVENATTVAEVEQILAEAQAANQAADDLAAEKQAAIDEINGLKNLDAGAKQGYIDQVNEAKTTGEINQVVDAAKAADQKALDDAKASAKTEITGMANLDDATKQGYVERVENATTVAEVEQILAEAQAANQAADDLAAEKQAAIDEINDLKNLDAGAKQGYIDQVNEAKTTGEINQVVDAAKAADQKALDDAKASAKTEITGMANLDDATKQGYVDRVENATTVAEVEQILAEAQAANQAADDLAAEKQAAIDEINDLKNLDAGAKQGYIDQVNEAKTTGEINQVVDAAKAADQKALDDAKASAKTEITGMANLDDATKQGYVDRVENATTVAEVEQILAEAQAANQAADDLAAEKQAAIDQINDLKNLDKDQKQDYIDQVNNAKTADEITKIVDAAKVADQKAGADKLAEEKKNAIDQINDLKNLDKDQKQDYIDQVNNAKTTDEITKIVDAAKAADQKAGADKLAEEKKNAIDQINDLKNLDKDQKQDYIDQVNNAKIADEITKIVDAAKVADQKAGADKLAEEKKNAIDQINDLKNLDKDQKQDYIDQVNNAKTADEITKIVDAAKVADQKAGADKLAEEKKTAIDEINDLKNLDKDQKQDYIDQVNNAKTADEITKIVDAAKAADQKAGADKLAEEKKNAIDEINDLKNLDKDQKQDYIDQVNNAKTADEITKIVDAAKAADQKAGADKLAEEKKTAIDQINTAKTLNDKQKQDYINQIRNAETSSDLGKIMQQTKLPQTDAKNQLTIGALISIALVSVFSLSYVLGKKHK</sequence>
<accession>A0A6G8AYF9</accession>
<feature type="domain" description="Extracellular matrix-binding protein ebh GA module" evidence="4">
    <location>
        <begin position="558"/>
        <end position="611"/>
    </location>
</feature>
<dbReference type="Gene3D" id="1.20.5.420">
    <property type="entry name" value="Immunoglobulin FC, subunit C"/>
    <property type="match status" value="15"/>
</dbReference>
<gene>
    <name evidence="5" type="ORF">G7084_00875</name>
</gene>
<feature type="coiled-coil region" evidence="2">
    <location>
        <begin position="1063"/>
        <end position="1090"/>
    </location>
</feature>
<feature type="domain" description="Extracellular matrix-binding protein ebh GA module" evidence="4">
    <location>
        <begin position="450"/>
        <end position="503"/>
    </location>
</feature>
<dbReference type="GO" id="GO:0008233">
    <property type="term" value="F:peptidase activity"/>
    <property type="evidence" value="ECO:0007669"/>
    <property type="project" value="UniProtKB-KW"/>
</dbReference>
<dbReference type="NCBIfam" id="TIGR03715">
    <property type="entry name" value="KxYKxGKxW"/>
    <property type="match status" value="1"/>
</dbReference>
<feature type="domain" description="Extracellular matrix-binding protein ebh GA module" evidence="4">
    <location>
        <begin position="1114"/>
        <end position="1169"/>
    </location>
</feature>
<feature type="coiled-coil region" evidence="2">
    <location>
        <begin position="437"/>
        <end position="474"/>
    </location>
</feature>
<dbReference type="EMBL" id="CP049888">
    <property type="protein sequence ID" value="QIL49999.1"/>
    <property type="molecule type" value="Genomic_DNA"/>
</dbReference>
<evidence type="ECO:0000256" key="3">
    <source>
        <dbReference type="SAM" id="Phobius"/>
    </source>
</evidence>
<dbReference type="InterPro" id="IPR002988">
    <property type="entry name" value="GA_module"/>
</dbReference>
<feature type="domain" description="Extracellular matrix-binding protein ebh GA module" evidence="4">
    <location>
        <begin position="774"/>
        <end position="827"/>
    </location>
</feature>
<feature type="domain" description="Extracellular matrix-binding protein ebh GA module" evidence="4">
    <location>
        <begin position="723"/>
        <end position="772"/>
    </location>
</feature>
<evidence type="ECO:0000259" key="4">
    <source>
        <dbReference type="SMART" id="SM00844"/>
    </source>
</evidence>
<evidence type="ECO:0000256" key="2">
    <source>
        <dbReference type="SAM" id="Coils"/>
    </source>
</evidence>
<feature type="coiled-coil region" evidence="2">
    <location>
        <begin position="545"/>
        <end position="582"/>
    </location>
</feature>
<feature type="coiled-coil region" evidence="2">
    <location>
        <begin position="761"/>
        <end position="798"/>
    </location>
</feature>
<feature type="domain" description="Extracellular matrix-binding protein ebh GA module" evidence="4">
    <location>
        <begin position="666"/>
        <end position="719"/>
    </location>
</feature>
<dbReference type="InterPro" id="IPR009063">
    <property type="entry name" value="Ig/albumin-bd_sf"/>
</dbReference>
<feature type="domain" description="Extracellular matrix-binding protein ebh GA module" evidence="4">
    <location>
        <begin position="829"/>
        <end position="884"/>
    </location>
</feature>